<dbReference type="SMART" id="SM00116">
    <property type="entry name" value="CBS"/>
    <property type="match status" value="2"/>
</dbReference>
<protein>
    <submittedName>
        <fullName evidence="5">CBS domain-containing protein</fullName>
    </submittedName>
</protein>
<dbReference type="PROSITE" id="PS51371">
    <property type="entry name" value="CBS"/>
    <property type="match status" value="2"/>
</dbReference>
<evidence type="ECO:0000313" key="6">
    <source>
        <dbReference type="Proteomes" id="UP001501116"/>
    </source>
</evidence>
<dbReference type="InterPro" id="IPR051257">
    <property type="entry name" value="Diverse_CBS-Domain"/>
</dbReference>
<evidence type="ECO:0000259" key="4">
    <source>
        <dbReference type="PROSITE" id="PS51371"/>
    </source>
</evidence>
<sequence>MQAREIMTRPVARVGPGTTVREAVTLLTEHGVAALPVVDGDCHVVGIFTESDALRVGSAERGLEPALPVSAIMTKPVEVVSLDTDAREIASRMLGDRLRSVPVVDDGVLVGIVSRRDILRSLVRGDDSISARVLALFTDYSGHRNRWSVEVAGGVVTVWGDFTDEAEQQVVRALAGTVGGVVAVDVRSRVPEVLEATP</sequence>
<feature type="domain" description="BON" evidence="3">
    <location>
        <begin position="125"/>
        <end position="192"/>
    </location>
</feature>
<feature type="domain" description="CBS" evidence="4">
    <location>
        <begin position="7"/>
        <end position="63"/>
    </location>
</feature>
<keyword evidence="1 2" id="KW-0129">CBS domain</keyword>
<dbReference type="PANTHER" id="PTHR43080">
    <property type="entry name" value="CBS DOMAIN-CONTAINING PROTEIN CBSX3, MITOCHONDRIAL"/>
    <property type="match status" value="1"/>
</dbReference>
<accession>A0ABN2R6M0</accession>
<keyword evidence="6" id="KW-1185">Reference proteome</keyword>
<evidence type="ECO:0000313" key="5">
    <source>
        <dbReference type="EMBL" id="GAA1964487.1"/>
    </source>
</evidence>
<comment type="caution">
    <text evidence="5">The sequence shown here is derived from an EMBL/GenBank/DDBJ whole genome shotgun (WGS) entry which is preliminary data.</text>
</comment>
<gene>
    <name evidence="5" type="ORF">GCM10009754_40400</name>
</gene>
<organism evidence="5 6">
    <name type="scientific">Amycolatopsis minnesotensis</name>
    <dbReference type="NCBI Taxonomy" id="337894"/>
    <lineage>
        <taxon>Bacteria</taxon>
        <taxon>Bacillati</taxon>
        <taxon>Actinomycetota</taxon>
        <taxon>Actinomycetes</taxon>
        <taxon>Pseudonocardiales</taxon>
        <taxon>Pseudonocardiaceae</taxon>
        <taxon>Amycolatopsis</taxon>
    </lineage>
</organism>
<dbReference type="Pfam" id="PF00571">
    <property type="entry name" value="CBS"/>
    <property type="match status" value="2"/>
</dbReference>
<dbReference type="Proteomes" id="UP001501116">
    <property type="component" value="Unassembled WGS sequence"/>
</dbReference>
<dbReference type="PROSITE" id="PS50914">
    <property type="entry name" value="BON"/>
    <property type="match status" value="1"/>
</dbReference>
<name>A0ABN2R6M0_9PSEU</name>
<evidence type="ECO:0000259" key="3">
    <source>
        <dbReference type="PROSITE" id="PS50914"/>
    </source>
</evidence>
<dbReference type="PANTHER" id="PTHR43080:SF2">
    <property type="entry name" value="CBS DOMAIN-CONTAINING PROTEIN"/>
    <property type="match status" value="1"/>
</dbReference>
<reference evidence="5 6" key="1">
    <citation type="journal article" date="2019" name="Int. J. Syst. Evol. Microbiol.">
        <title>The Global Catalogue of Microorganisms (GCM) 10K type strain sequencing project: providing services to taxonomists for standard genome sequencing and annotation.</title>
        <authorList>
            <consortium name="The Broad Institute Genomics Platform"/>
            <consortium name="The Broad Institute Genome Sequencing Center for Infectious Disease"/>
            <person name="Wu L."/>
            <person name="Ma J."/>
        </authorList>
    </citation>
    <scope>NUCLEOTIDE SEQUENCE [LARGE SCALE GENOMIC DNA]</scope>
    <source>
        <strain evidence="5 6">JCM 14545</strain>
    </source>
</reference>
<dbReference type="Gene3D" id="3.10.580.10">
    <property type="entry name" value="CBS-domain"/>
    <property type="match status" value="1"/>
</dbReference>
<feature type="domain" description="CBS" evidence="4">
    <location>
        <begin position="73"/>
        <end position="128"/>
    </location>
</feature>
<dbReference type="InterPro" id="IPR007055">
    <property type="entry name" value="BON_dom"/>
</dbReference>
<dbReference type="SUPFAM" id="SSF54631">
    <property type="entry name" value="CBS-domain pair"/>
    <property type="match status" value="1"/>
</dbReference>
<dbReference type="InterPro" id="IPR000644">
    <property type="entry name" value="CBS_dom"/>
</dbReference>
<evidence type="ECO:0000256" key="2">
    <source>
        <dbReference type="PROSITE-ProRule" id="PRU00703"/>
    </source>
</evidence>
<dbReference type="EMBL" id="BAAANN010000015">
    <property type="protein sequence ID" value="GAA1964487.1"/>
    <property type="molecule type" value="Genomic_DNA"/>
</dbReference>
<proteinExistence type="predicted"/>
<evidence type="ECO:0000256" key="1">
    <source>
        <dbReference type="ARBA" id="ARBA00023122"/>
    </source>
</evidence>
<dbReference type="InterPro" id="IPR046342">
    <property type="entry name" value="CBS_dom_sf"/>
</dbReference>